<evidence type="ECO:0000256" key="2">
    <source>
        <dbReference type="SAM" id="MobiDB-lite"/>
    </source>
</evidence>
<organism evidence="3">
    <name type="scientific">viral metagenome</name>
    <dbReference type="NCBI Taxonomy" id="1070528"/>
    <lineage>
        <taxon>unclassified sequences</taxon>
        <taxon>metagenomes</taxon>
        <taxon>organismal metagenomes</taxon>
    </lineage>
</organism>
<sequence>MPDIITDNENERGAEAMQQIASLIRSRALARNTQALPITIRSQDLLIERNELTTQLAKLQSELITVNASKMALEAEIITIRQRMDTASQRVAQGRTLATREQVQGDIGDTHRSARRAYDTHRTAYPNDTDTINQLYSRYIDIGSAIHANSQERVIPLVDESNRVMRTLLKAEELLFDLTSRQTTLRREIAELEARLEDLNRQSNVLNQARGSKKRRQKKGTKVKRGGAWTLKYKRSINCMRPKGFSQKQYCKYGRKSKTSKKI</sequence>
<feature type="coiled-coil region" evidence="1">
    <location>
        <begin position="42"/>
        <end position="90"/>
    </location>
</feature>
<feature type="compositionally biased region" description="Basic residues" evidence="2">
    <location>
        <begin position="211"/>
        <end position="225"/>
    </location>
</feature>
<dbReference type="EMBL" id="MN739685">
    <property type="protein sequence ID" value="QHT21122.1"/>
    <property type="molecule type" value="Genomic_DNA"/>
</dbReference>
<reference evidence="3" key="1">
    <citation type="journal article" date="2020" name="Nature">
        <title>Giant virus diversity and host interactions through global metagenomics.</title>
        <authorList>
            <person name="Schulz F."/>
            <person name="Roux S."/>
            <person name="Paez-Espino D."/>
            <person name="Jungbluth S."/>
            <person name="Walsh D.A."/>
            <person name="Denef V.J."/>
            <person name="McMahon K.D."/>
            <person name="Konstantinidis K.T."/>
            <person name="Eloe-Fadrosh E.A."/>
            <person name="Kyrpides N.C."/>
            <person name="Woyke T."/>
        </authorList>
    </citation>
    <scope>NUCLEOTIDE SEQUENCE</scope>
    <source>
        <strain evidence="3">GVMAG-M-3300023174-75</strain>
    </source>
</reference>
<proteinExistence type="predicted"/>
<dbReference type="AlphaFoldDB" id="A0A6C0DXE3"/>
<name>A0A6C0DXE3_9ZZZZ</name>
<protein>
    <submittedName>
        <fullName evidence="3">Uncharacterized protein</fullName>
    </submittedName>
</protein>
<evidence type="ECO:0000313" key="3">
    <source>
        <dbReference type="EMBL" id="QHT21122.1"/>
    </source>
</evidence>
<evidence type="ECO:0000256" key="1">
    <source>
        <dbReference type="SAM" id="Coils"/>
    </source>
</evidence>
<keyword evidence="1" id="KW-0175">Coiled coil</keyword>
<feature type="region of interest" description="Disordered" evidence="2">
    <location>
        <begin position="205"/>
        <end position="225"/>
    </location>
</feature>
<accession>A0A6C0DXE3</accession>